<evidence type="ECO:0000313" key="3">
    <source>
        <dbReference type="EMBL" id="GGL84395.1"/>
    </source>
</evidence>
<evidence type="ECO:0000256" key="1">
    <source>
        <dbReference type="SAM" id="MobiDB-lite"/>
    </source>
</evidence>
<feature type="compositionally biased region" description="Low complexity" evidence="1">
    <location>
        <begin position="37"/>
        <end position="50"/>
    </location>
</feature>
<keyword evidence="4" id="KW-1185">Reference proteome</keyword>
<feature type="region of interest" description="Disordered" evidence="1">
    <location>
        <begin position="140"/>
        <end position="178"/>
    </location>
</feature>
<name>A0ABQ2GB13_9ACTN</name>
<feature type="domain" description="DUF7282" evidence="2">
    <location>
        <begin position="66"/>
        <end position="163"/>
    </location>
</feature>
<accession>A0ABQ2GB13</accession>
<gene>
    <name evidence="3" type="ORF">GCM10011589_46160</name>
</gene>
<proteinExistence type="predicted"/>
<protein>
    <recommendedName>
        <fullName evidence="2">DUF7282 domain-containing protein</fullName>
    </recommendedName>
</protein>
<feature type="compositionally biased region" description="Acidic residues" evidence="1">
    <location>
        <begin position="140"/>
        <end position="149"/>
    </location>
</feature>
<dbReference type="Proteomes" id="UP000648663">
    <property type="component" value="Unassembled WGS sequence"/>
</dbReference>
<evidence type="ECO:0000259" key="2">
    <source>
        <dbReference type="Pfam" id="PF23951"/>
    </source>
</evidence>
<comment type="caution">
    <text evidence="3">The sequence shown here is derived from an EMBL/GenBank/DDBJ whole genome shotgun (WGS) entry which is preliminary data.</text>
</comment>
<dbReference type="Pfam" id="PF23951">
    <property type="entry name" value="DUF7282"/>
    <property type="match status" value="1"/>
</dbReference>
<sequence length="178" mass="17609">MPRRPGHDPGMTSRRAPWAVSAAVLVLSACGGGEGAPAGDAPASSPATAGETTIAPGGESGSGTMADLEFEDQTGAGDRVVVATVNAPGGGFVVVSADGEVLGATSVQVGTTPDVEVELDPALTADTDLTVILYADTDADGEFDPEVDEPVPAPVDATDDEAVDASEPLQEDAAYTVG</sequence>
<dbReference type="EMBL" id="BMMI01000014">
    <property type="protein sequence ID" value="GGL84395.1"/>
    <property type="molecule type" value="Genomic_DNA"/>
</dbReference>
<feature type="region of interest" description="Disordered" evidence="1">
    <location>
        <begin position="33"/>
        <end position="66"/>
    </location>
</feature>
<organism evidence="3 4">
    <name type="scientific">Modestobacter marinus</name>
    <dbReference type="NCBI Taxonomy" id="477641"/>
    <lineage>
        <taxon>Bacteria</taxon>
        <taxon>Bacillati</taxon>
        <taxon>Actinomycetota</taxon>
        <taxon>Actinomycetes</taxon>
        <taxon>Geodermatophilales</taxon>
        <taxon>Geodermatophilaceae</taxon>
        <taxon>Modestobacter</taxon>
    </lineage>
</organism>
<dbReference type="PROSITE" id="PS51257">
    <property type="entry name" value="PROKAR_LIPOPROTEIN"/>
    <property type="match status" value="1"/>
</dbReference>
<reference evidence="4" key="1">
    <citation type="journal article" date="2019" name="Int. J. Syst. Evol. Microbiol.">
        <title>The Global Catalogue of Microorganisms (GCM) 10K type strain sequencing project: providing services to taxonomists for standard genome sequencing and annotation.</title>
        <authorList>
            <consortium name="The Broad Institute Genomics Platform"/>
            <consortium name="The Broad Institute Genome Sequencing Center for Infectious Disease"/>
            <person name="Wu L."/>
            <person name="Ma J."/>
        </authorList>
    </citation>
    <scope>NUCLEOTIDE SEQUENCE [LARGE SCALE GENOMIC DNA]</scope>
    <source>
        <strain evidence="4">CGMCC 4.5581</strain>
    </source>
</reference>
<evidence type="ECO:0000313" key="4">
    <source>
        <dbReference type="Proteomes" id="UP000648663"/>
    </source>
</evidence>
<dbReference type="InterPro" id="IPR055706">
    <property type="entry name" value="Slg1/2_DUF7282"/>
</dbReference>